<dbReference type="EC" id="1.1.1.133" evidence="2"/>
<evidence type="ECO:0000313" key="4">
    <source>
        <dbReference type="EMBL" id="MED4130338.1"/>
    </source>
</evidence>
<dbReference type="Gene3D" id="3.90.25.10">
    <property type="entry name" value="UDP-galactose 4-epimerase, domain 1"/>
    <property type="match status" value="1"/>
</dbReference>
<evidence type="ECO:0000313" key="5">
    <source>
        <dbReference type="Proteomes" id="UP001341820"/>
    </source>
</evidence>
<evidence type="ECO:0000256" key="2">
    <source>
        <dbReference type="RuleBase" id="RU364082"/>
    </source>
</evidence>
<comment type="similarity">
    <text evidence="1 2">Belongs to the dTDP-4-dehydrorhamnose reductase family.</text>
</comment>
<accession>A0ABU6NQ77</accession>
<dbReference type="InterPro" id="IPR005913">
    <property type="entry name" value="dTDP_dehydrorham_reduct"/>
</dbReference>
<dbReference type="NCBIfam" id="TIGR01214">
    <property type="entry name" value="rmlD"/>
    <property type="match status" value="1"/>
</dbReference>
<evidence type="ECO:0000256" key="1">
    <source>
        <dbReference type="ARBA" id="ARBA00010944"/>
    </source>
</evidence>
<dbReference type="Pfam" id="PF04321">
    <property type="entry name" value="RmlD_sub_bind"/>
    <property type="match status" value="1"/>
</dbReference>
<dbReference type="EMBL" id="JAROAS010000065">
    <property type="protein sequence ID" value="MED4130338.1"/>
    <property type="molecule type" value="Genomic_DNA"/>
</dbReference>
<name>A0ABU6NQ77_9BACI</name>
<keyword evidence="2 4" id="KW-0560">Oxidoreductase</keyword>
<dbReference type="InterPro" id="IPR029903">
    <property type="entry name" value="RmlD-like-bd"/>
</dbReference>
<feature type="domain" description="RmlD-like substrate binding" evidence="3">
    <location>
        <begin position="5"/>
        <end position="280"/>
    </location>
</feature>
<dbReference type="PANTHER" id="PTHR10491">
    <property type="entry name" value="DTDP-4-DEHYDRORHAMNOSE REDUCTASE"/>
    <property type="match status" value="1"/>
</dbReference>
<reference evidence="4 5" key="1">
    <citation type="submission" date="2023-03" db="EMBL/GenBank/DDBJ databases">
        <title>Bacillus Genome Sequencing.</title>
        <authorList>
            <person name="Dunlap C."/>
        </authorList>
    </citation>
    <scope>NUCLEOTIDE SEQUENCE [LARGE SCALE GENOMIC DNA]</scope>
    <source>
        <strain evidence="4 5">B-4107</strain>
    </source>
</reference>
<organism evidence="4 5">
    <name type="scientific">Shouchella miscanthi</name>
    <dbReference type="NCBI Taxonomy" id="2598861"/>
    <lineage>
        <taxon>Bacteria</taxon>
        <taxon>Bacillati</taxon>
        <taxon>Bacillota</taxon>
        <taxon>Bacilli</taxon>
        <taxon>Bacillales</taxon>
        <taxon>Bacillaceae</taxon>
        <taxon>Shouchella</taxon>
    </lineage>
</organism>
<gene>
    <name evidence="4" type="primary">rfbD</name>
    <name evidence="4" type="ORF">P5F74_19700</name>
</gene>
<proteinExistence type="inferred from homology"/>
<dbReference type="Gene3D" id="3.40.50.720">
    <property type="entry name" value="NAD(P)-binding Rossmann-like Domain"/>
    <property type="match status" value="1"/>
</dbReference>
<dbReference type="PANTHER" id="PTHR10491:SF4">
    <property type="entry name" value="METHIONINE ADENOSYLTRANSFERASE 2 SUBUNIT BETA"/>
    <property type="match status" value="1"/>
</dbReference>
<dbReference type="RefSeq" id="WP_328238955.1">
    <property type="nucleotide sequence ID" value="NZ_JAROAS010000065.1"/>
</dbReference>
<dbReference type="SUPFAM" id="SSF51735">
    <property type="entry name" value="NAD(P)-binding Rossmann-fold domains"/>
    <property type="match status" value="1"/>
</dbReference>
<comment type="function">
    <text evidence="2">Catalyzes the reduction of dTDP-6-deoxy-L-lyxo-4-hexulose to yield dTDP-L-rhamnose.</text>
</comment>
<comment type="caution">
    <text evidence="4">The sequence shown here is derived from an EMBL/GenBank/DDBJ whole genome shotgun (WGS) entry which is preliminary data.</text>
</comment>
<dbReference type="CDD" id="cd05254">
    <property type="entry name" value="dTDP_HR_like_SDR_e"/>
    <property type="match status" value="1"/>
</dbReference>
<sequence length="281" mass="31248">MSKVVLITGAGGQLGHDLVSTFLQANYQVHGLTREELDITNQADVKSTFEKVKPDIVLHAAAYTAVDQAEEDIDKAYLVNAIGTRNIAIEANVHNAKVVYVSTDYVFDGTAVEPINEFADVSPLGIYGRSKLAGENFIKELTNKFIIVRTSWVYGKNGNNFVKTMLKLGQEKDSLNVVADQIGSPTYTVDLANTMLEIVSTEKYGTYHVSNSGKCSWFEFAQAIFELSDIEIEVNPVTTDQFPRPAKRPAYSVFDHMGLRLSGFAEVRHWRVALEEFLKEI</sequence>
<comment type="pathway">
    <text evidence="2">Carbohydrate biosynthesis; dTDP-L-rhamnose biosynthesis.</text>
</comment>
<dbReference type="Proteomes" id="UP001341820">
    <property type="component" value="Unassembled WGS sequence"/>
</dbReference>
<keyword evidence="5" id="KW-1185">Reference proteome</keyword>
<protein>
    <recommendedName>
        <fullName evidence="2">dTDP-4-dehydrorhamnose reductase</fullName>
        <ecNumber evidence="2">1.1.1.133</ecNumber>
    </recommendedName>
</protein>
<keyword evidence="2" id="KW-0521">NADP</keyword>
<dbReference type="InterPro" id="IPR036291">
    <property type="entry name" value="NAD(P)-bd_dom_sf"/>
</dbReference>
<evidence type="ECO:0000259" key="3">
    <source>
        <dbReference type="Pfam" id="PF04321"/>
    </source>
</evidence>
<dbReference type="GO" id="GO:0008831">
    <property type="term" value="F:dTDP-4-dehydrorhamnose reductase activity"/>
    <property type="evidence" value="ECO:0007669"/>
    <property type="project" value="UniProtKB-EC"/>
</dbReference>